<evidence type="ECO:0000256" key="3">
    <source>
        <dbReference type="ARBA" id="ARBA00035306"/>
    </source>
</evidence>
<proteinExistence type="inferred from homology"/>
<dbReference type="GO" id="GO:0016787">
    <property type="term" value="F:hydrolase activity"/>
    <property type="evidence" value="ECO:0007669"/>
    <property type="project" value="UniProtKB-KW"/>
</dbReference>
<comment type="caution">
    <text evidence="7">The sequence shown here is derived from an EMBL/GenBank/DDBJ whole genome shotgun (WGS) entry which is preliminary data.</text>
</comment>
<evidence type="ECO:0000313" key="8">
    <source>
        <dbReference type="Proteomes" id="UP000324800"/>
    </source>
</evidence>
<evidence type="ECO:0000256" key="4">
    <source>
        <dbReference type="ARBA" id="ARBA00035393"/>
    </source>
</evidence>
<reference evidence="7 8" key="1">
    <citation type="submission" date="2019-03" db="EMBL/GenBank/DDBJ databases">
        <title>Single cell metagenomics reveals metabolic interactions within the superorganism composed of flagellate Streblomastix strix and complex community of Bacteroidetes bacteria on its surface.</title>
        <authorList>
            <person name="Treitli S.C."/>
            <person name="Kolisko M."/>
            <person name="Husnik F."/>
            <person name="Keeling P."/>
            <person name="Hampl V."/>
        </authorList>
    </citation>
    <scope>NUCLEOTIDE SEQUENCE [LARGE SCALE GENOMIC DNA]</scope>
    <source>
        <strain evidence="7">ST1C</strain>
    </source>
</reference>
<comment type="similarity">
    <text evidence="2 6">Belongs to the QNG1 protein family.</text>
</comment>
<keyword evidence="1 6" id="KW-0378">Hydrolase</keyword>
<dbReference type="EMBL" id="SNRW01004103">
    <property type="protein sequence ID" value="KAA6388139.1"/>
    <property type="molecule type" value="Genomic_DNA"/>
</dbReference>
<name>A0A5J4W0V2_9EUKA</name>
<dbReference type="GO" id="GO:0006400">
    <property type="term" value="P:tRNA modification"/>
    <property type="evidence" value="ECO:0007669"/>
    <property type="project" value="TreeGrafter"/>
</dbReference>
<dbReference type="Pfam" id="PF10343">
    <property type="entry name" value="Q_salvage"/>
    <property type="match status" value="2"/>
</dbReference>
<comment type="catalytic activity">
    <reaction evidence="5 6">
        <text>queuosine 5'-phosphate + H2O = queuine + D-ribose 5-phosphate</text>
        <dbReference type="Rhea" id="RHEA:75387"/>
        <dbReference type="ChEBI" id="CHEBI:15377"/>
        <dbReference type="ChEBI" id="CHEBI:17433"/>
        <dbReference type="ChEBI" id="CHEBI:78346"/>
        <dbReference type="ChEBI" id="CHEBI:194371"/>
    </reaction>
    <physiologicalReaction direction="left-to-right" evidence="5 6">
        <dbReference type="Rhea" id="RHEA:75388"/>
    </physiologicalReaction>
</comment>
<dbReference type="InterPro" id="IPR019438">
    <property type="entry name" value="Q_salvage"/>
</dbReference>
<dbReference type="PANTHER" id="PTHR21314">
    <property type="entry name" value="QUEUOSINE 5'-PHOSPHATE N-GLYCOSYLASE_HYDROLASE-RELATED"/>
    <property type="match status" value="1"/>
</dbReference>
<sequence length="444" mass="51035">MSITPRISAALISSRGRHVRVSEDGCLKVAQWLAKEHLDENVEQQIADFMPKFGSMPDVELAQYIFFLDLLNFSFFNDDGTSLEIIYPNQEGKEKRISRGYWAHVAALHRAKKEGNPFLQSEWMIQCSKNDMSQFYRKADGQLGESEQMSELRSKVVNEAGQILMKEYGGYFANMISKCNQSAIKLSQLLADNFESFRDEGWFPYEQIDQVSGNWRDNEIIENDWKLKLCPTDEDNNEIKLDQNINEFQKHGQIPLHRVTFHKRAQITATDIWKIFNGQNLGQFNDMSLITMFADYRVPQVLAHLGAIEYSKSLENFLGIGGQKDEQKRNEGITSVSNCDYIVNGSRIEMEIRGCSIAAISKITEMMLHSLGIELSNLDQFEDEKVTNEENEVRKGLSLRKLAEQSGFSTKICDAIIDNFLWVWGKMHLSELRIAAHRTRTCFY</sequence>
<evidence type="ECO:0000313" key="7">
    <source>
        <dbReference type="EMBL" id="KAA6388139.1"/>
    </source>
</evidence>
<evidence type="ECO:0000256" key="5">
    <source>
        <dbReference type="ARBA" id="ARBA00048204"/>
    </source>
</evidence>
<evidence type="ECO:0000256" key="2">
    <source>
        <dbReference type="ARBA" id="ARBA00035119"/>
    </source>
</evidence>
<organism evidence="7 8">
    <name type="scientific">Streblomastix strix</name>
    <dbReference type="NCBI Taxonomy" id="222440"/>
    <lineage>
        <taxon>Eukaryota</taxon>
        <taxon>Metamonada</taxon>
        <taxon>Preaxostyla</taxon>
        <taxon>Oxymonadida</taxon>
        <taxon>Streblomastigidae</taxon>
        <taxon>Streblomastix</taxon>
    </lineage>
</organism>
<gene>
    <name evidence="7" type="ORF">EZS28_016335</name>
</gene>
<evidence type="ECO:0000256" key="1">
    <source>
        <dbReference type="ARBA" id="ARBA00022801"/>
    </source>
</evidence>
<accession>A0A5J4W0V2</accession>
<dbReference type="Proteomes" id="UP000324800">
    <property type="component" value="Unassembled WGS sequence"/>
</dbReference>
<dbReference type="PANTHER" id="PTHR21314:SF0">
    <property type="entry name" value="QUEUOSINE 5'-PHOSPHATE N-GLYCOSYLASE_HYDROLASE"/>
    <property type="match status" value="1"/>
</dbReference>
<protein>
    <recommendedName>
        <fullName evidence="3 6">Queuosine 5'-phosphate N-glycosylase/hydrolase</fullName>
        <ecNumber evidence="6">3.2.2.-</ecNumber>
    </recommendedName>
    <alternativeName>
        <fullName evidence="4 6">Queuosine-nucleotide N-glycosylase/hydrolase</fullName>
    </alternativeName>
</protein>
<dbReference type="AlphaFoldDB" id="A0A5J4W0V2"/>
<dbReference type="OrthoDB" id="416777at2759"/>
<evidence type="ECO:0000256" key="6">
    <source>
        <dbReference type="RuleBase" id="RU365002"/>
    </source>
</evidence>
<dbReference type="EC" id="3.2.2.-" evidence="6"/>
<comment type="function">
    <text evidence="6">Catalyzes the hydrolysis of queuosine 5'-phosphate, releasing the nucleobase queuine (q). Is required for salvage of queuine from exogenous queuosine (Q) that is imported and then converted to queuosine 5'-phosphate intracellularly.</text>
</comment>